<keyword evidence="1" id="KW-0812">Transmembrane</keyword>
<keyword evidence="3" id="KW-1185">Reference proteome</keyword>
<keyword evidence="1" id="KW-0472">Membrane</keyword>
<evidence type="ECO:0000256" key="1">
    <source>
        <dbReference type="SAM" id="Phobius"/>
    </source>
</evidence>
<dbReference type="AlphaFoldDB" id="A0A5D8Q949"/>
<evidence type="ECO:0000313" key="2">
    <source>
        <dbReference type="EMBL" id="TZE81022.1"/>
    </source>
</evidence>
<protein>
    <submittedName>
        <fullName evidence="2">Uncharacterized protein</fullName>
    </submittedName>
</protein>
<keyword evidence="1" id="KW-1133">Transmembrane helix</keyword>
<dbReference type="EMBL" id="VTPS01000019">
    <property type="protein sequence ID" value="TZE81022.1"/>
    <property type="molecule type" value="Genomic_DNA"/>
</dbReference>
<dbReference type="RefSeq" id="WP_149546002.1">
    <property type="nucleotide sequence ID" value="NZ_VTPS01000019.1"/>
</dbReference>
<feature type="transmembrane region" description="Helical" evidence="1">
    <location>
        <begin position="12"/>
        <end position="32"/>
    </location>
</feature>
<reference evidence="2 3" key="1">
    <citation type="submission" date="2019-08" db="EMBL/GenBank/DDBJ databases">
        <title>Calorimonas adulescens gen. nov., sp. nov., an anaerobic thermophilic bacterium from Sakhalin hot spring.</title>
        <authorList>
            <person name="Khomyakova M.A."/>
            <person name="Merkel A.Y."/>
            <person name="Novikov A."/>
            <person name="Bonch-Osmolovskaya E.A."/>
            <person name="Slobodkin A.I."/>
        </authorList>
    </citation>
    <scope>NUCLEOTIDE SEQUENCE [LARGE SCALE GENOMIC DNA]</scope>
    <source>
        <strain evidence="2 3">A05MB</strain>
    </source>
</reference>
<feature type="transmembrane region" description="Helical" evidence="1">
    <location>
        <begin position="44"/>
        <end position="70"/>
    </location>
</feature>
<organism evidence="2 3">
    <name type="scientific">Calorimonas adulescens</name>
    <dbReference type="NCBI Taxonomy" id="2606906"/>
    <lineage>
        <taxon>Bacteria</taxon>
        <taxon>Bacillati</taxon>
        <taxon>Bacillota</taxon>
        <taxon>Clostridia</taxon>
        <taxon>Thermoanaerobacterales</taxon>
        <taxon>Thermoanaerobacteraceae</taxon>
        <taxon>Calorimonas</taxon>
    </lineage>
</organism>
<sequence>MLTKTEIMLFNIFSWLPVFSIAAAAFLFIWGIALKHKGKQYRKLFVAGGIFLGLFLLWWILFIIIGLIGFGPGRFD</sequence>
<gene>
    <name evidence="2" type="ORF">FWJ32_11000</name>
</gene>
<evidence type="ECO:0000313" key="3">
    <source>
        <dbReference type="Proteomes" id="UP000322976"/>
    </source>
</evidence>
<comment type="caution">
    <text evidence="2">The sequence shown here is derived from an EMBL/GenBank/DDBJ whole genome shotgun (WGS) entry which is preliminary data.</text>
</comment>
<proteinExistence type="predicted"/>
<accession>A0A5D8Q949</accession>
<dbReference type="Proteomes" id="UP000322976">
    <property type="component" value="Unassembled WGS sequence"/>
</dbReference>
<name>A0A5D8Q949_9THEO</name>